<evidence type="ECO:0008006" key="3">
    <source>
        <dbReference type="Google" id="ProtNLM"/>
    </source>
</evidence>
<dbReference type="RefSeq" id="WP_069909708.1">
    <property type="nucleotide sequence ID" value="NZ_LAJE02000171.1"/>
</dbReference>
<comment type="caution">
    <text evidence="1">The sequence shown here is derived from an EMBL/GenBank/DDBJ whole genome shotgun (WGS) entry which is preliminary data.</text>
</comment>
<dbReference type="OrthoDB" id="8443799at2"/>
<evidence type="ECO:0000313" key="2">
    <source>
        <dbReference type="Proteomes" id="UP000095463"/>
    </source>
</evidence>
<evidence type="ECO:0000313" key="1">
    <source>
        <dbReference type="EMBL" id="OEO31090.1"/>
    </source>
</evidence>
<organism evidence="1 2">
    <name type="scientific">Devosia insulae DS-56</name>
    <dbReference type="NCBI Taxonomy" id="1116389"/>
    <lineage>
        <taxon>Bacteria</taxon>
        <taxon>Pseudomonadati</taxon>
        <taxon>Pseudomonadota</taxon>
        <taxon>Alphaproteobacteria</taxon>
        <taxon>Hyphomicrobiales</taxon>
        <taxon>Devosiaceae</taxon>
        <taxon>Devosia</taxon>
    </lineage>
</organism>
<dbReference type="Proteomes" id="UP000095463">
    <property type="component" value="Unassembled WGS sequence"/>
</dbReference>
<reference evidence="1 2" key="1">
    <citation type="journal article" date="2015" name="Genome Announc.">
        <title>Genome Assemblies of Three Soil-Associated Devosia species: D. insulae, D. limi, and D. soli.</title>
        <authorList>
            <person name="Hassan Y.I."/>
            <person name="Lepp D."/>
            <person name="Zhou T."/>
        </authorList>
    </citation>
    <scope>NUCLEOTIDE SEQUENCE [LARGE SCALE GENOMIC DNA]</scope>
    <source>
        <strain evidence="1 2">DS-56</strain>
    </source>
</reference>
<protein>
    <recommendedName>
        <fullName evidence="3">Restriction endonuclease</fullName>
    </recommendedName>
</protein>
<keyword evidence="2" id="KW-1185">Reference proteome</keyword>
<gene>
    <name evidence="1" type="ORF">VW23_017935</name>
</gene>
<dbReference type="EMBL" id="LAJE02000171">
    <property type="protein sequence ID" value="OEO31090.1"/>
    <property type="molecule type" value="Genomic_DNA"/>
</dbReference>
<accession>A0A1E5XR71</accession>
<proteinExistence type="predicted"/>
<sequence length="326" mass="36355">MFKIGRVAHTLPHLLADTVEIALAFGEYDQISTTDLLGIIRQSPKPAQELLNLVDEDIDDDDAPDDLDGAQQTEREQGYIEECWRQLAFRAGAFANSYPYVLDGEILRIREDLDYDKQLYILLLACSRTRSFMGKGVTQRLADIFELISAECMRQMMSPSGKVFMFGPNSDDRAKLFGKNLTDALPKLVGEMGMRLKAGWQKNYGTSGDGKIDIVGVYPFDRFAAGIQVVIGQCASMEEEGNWERKRKEAMLQFQAAAFDYLVEPQGVLFIPVCFRQPDGDWVRPNSVAAVITMDRLRIMTVLADKGGEVFDVTKLLESAGIAIAA</sequence>
<dbReference type="AlphaFoldDB" id="A0A1E5XR71"/>
<name>A0A1E5XR71_9HYPH</name>